<keyword evidence="1" id="KW-0812">Transmembrane</keyword>
<keyword evidence="1" id="KW-0472">Membrane</keyword>
<name>A0AAN9JSD1_CANGL</name>
<gene>
    <name evidence="2" type="ORF">VNO77_42488</name>
</gene>
<protein>
    <submittedName>
        <fullName evidence="2">Uncharacterized protein</fullName>
    </submittedName>
</protein>
<dbReference type="EMBL" id="JAYMYQ010000011">
    <property type="protein sequence ID" value="KAK7304605.1"/>
    <property type="molecule type" value="Genomic_DNA"/>
</dbReference>
<evidence type="ECO:0000313" key="2">
    <source>
        <dbReference type="EMBL" id="KAK7304605.1"/>
    </source>
</evidence>
<proteinExistence type="predicted"/>
<dbReference type="Proteomes" id="UP001367508">
    <property type="component" value="Unassembled WGS sequence"/>
</dbReference>
<keyword evidence="3" id="KW-1185">Reference proteome</keyword>
<evidence type="ECO:0000256" key="1">
    <source>
        <dbReference type="SAM" id="Phobius"/>
    </source>
</evidence>
<accession>A0AAN9JSD1</accession>
<keyword evidence="1" id="KW-1133">Transmembrane helix</keyword>
<reference evidence="2 3" key="1">
    <citation type="submission" date="2024-01" db="EMBL/GenBank/DDBJ databases">
        <title>The genomes of 5 underutilized Papilionoideae crops provide insights into root nodulation and disease resistanc.</title>
        <authorList>
            <person name="Jiang F."/>
        </authorList>
    </citation>
    <scope>NUCLEOTIDE SEQUENCE [LARGE SCALE GENOMIC DNA]</scope>
    <source>
        <strain evidence="2">LVBAO_FW01</strain>
        <tissue evidence="2">Leaves</tissue>
    </source>
</reference>
<dbReference type="AlphaFoldDB" id="A0AAN9JSD1"/>
<feature type="transmembrane region" description="Helical" evidence="1">
    <location>
        <begin position="22"/>
        <end position="43"/>
    </location>
</feature>
<comment type="caution">
    <text evidence="2">The sequence shown here is derived from an EMBL/GenBank/DDBJ whole genome shotgun (WGS) entry which is preliminary data.</text>
</comment>
<evidence type="ECO:0000313" key="3">
    <source>
        <dbReference type="Proteomes" id="UP001367508"/>
    </source>
</evidence>
<sequence length="68" mass="7565">MVYPFVPLRSFQLSIVIVNLSAQYWVLLCHYIAGSLILHVIVLKIGVLFPPMILGPEVAYALAIIEVV</sequence>
<organism evidence="2 3">
    <name type="scientific">Canavalia gladiata</name>
    <name type="common">Sword bean</name>
    <name type="synonym">Dolichos gladiatus</name>
    <dbReference type="NCBI Taxonomy" id="3824"/>
    <lineage>
        <taxon>Eukaryota</taxon>
        <taxon>Viridiplantae</taxon>
        <taxon>Streptophyta</taxon>
        <taxon>Embryophyta</taxon>
        <taxon>Tracheophyta</taxon>
        <taxon>Spermatophyta</taxon>
        <taxon>Magnoliopsida</taxon>
        <taxon>eudicotyledons</taxon>
        <taxon>Gunneridae</taxon>
        <taxon>Pentapetalae</taxon>
        <taxon>rosids</taxon>
        <taxon>fabids</taxon>
        <taxon>Fabales</taxon>
        <taxon>Fabaceae</taxon>
        <taxon>Papilionoideae</taxon>
        <taxon>50 kb inversion clade</taxon>
        <taxon>NPAAA clade</taxon>
        <taxon>indigoferoid/millettioid clade</taxon>
        <taxon>Phaseoleae</taxon>
        <taxon>Canavalia</taxon>
    </lineage>
</organism>